<dbReference type="SUPFAM" id="SSF53474">
    <property type="entry name" value="alpha/beta-Hydrolases"/>
    <property type="match status" value="1"/>
</dbReference>
<keyword evidence="4" id="KW-1185">Reference proteome</keyword>
<protein>
    <recommendedName>
        <fullName evidence="2">AB hydrolase-1 domain-containing protein</fullName>
    </recommendedName>
</protein>
<dbReference type="PANTHER" id="PTHR37017:SF3">
    <property type="entry name" value="AB HYDROLASE-1 DOMAIN-CONTAINING PROTEIN"/>
    <property type="match status" value="1"/>
</dbReference>
<dbReference type="PROSITE" id="PS00708">
    <property type="entry name" value="PRO_ENDOPEP_SER"/>
    <property type="match status" value="1"/>
</dbReference>
<evidence type="ECO:0000313" key="3">
    <source>
        <dbReference type="EMBL" id="KAF9692219.1"/>
    </source>
</evidence>
<name>A0A8H7IW78_9PLEO</name>
<dbReference type="OrthoDB" id="1263307at2759"/>
<gene>
    <name evidence="3" type="ORF">EKO04_009523</name>
</gene>
<dbReference type="GO" id="GO:0004252">
    <property type="term" value="F:serine-type endopeptidase activity"/>
    <property type="evidence" value="ECO:0007669"/>
    <property type="project" value="InterPro"/>
</dbReference>
<accession>A0A8H7IW78</accession>
<dbReference type="AlphaFoldDB" id="A0A8H7IW78"/>
<reference evidence="3" key="1">
    <citation type="submission" date="2018-12" db="EMBL/GenBank/DDBJ databases">
        <authorList>
            <person name="Syme R.A."/>
            <person name="Farfan-Caceres L."/>
            <person name="Lichtenzveig J."/>
        </authorList>
    </citation>
    <scope>NUCLEOTIDE SEQUENCE</scope>
    <source>
        <strain evidence="3">Al4</strain>
    </source>
</reference>
<dbReference type="Proteomes" id="UP000651452">
    <property type="component" value="Unassembled WGS sequence"/>
</dbReference>
<dbReference type="Gene3D" id="3.40.50.1820">
    <property type="entry name" value="alpha/beta hydrolase"/>
    <property type="match status" value="1"/>
</dbReference>
<dbReference type="Pfam" id="PF12697">
    <property type="entry name" value="Abhydrolase_6"/>
    <property type="match status" value="1"/>
</dbReference>
<organism evidence="3 4">
    <name type="scientific">Ascochyta lentis</name>
    <dbReference type="NCBI Taxonomy" id="205686"/>
    <lineage>
        <taxon>Eukaryota</taxon>
        <taxon>Fungi</taxon>
        <taxon>Dikarya</taxon>
        <taxon>Ascomycota</taxon>
        <taxon>Pezizomycotina</taxon>
        <taxon>Dothideomycetes</taxon>
        <taxon>Pleosporomycetidae</taxon>
        <taxon>Pleosporales</taxon>
        <taxon>Pleosporineae</taxon>
        <taxon>Didymellaceae</taxon>
        <taxon>Ascochyta</taxon>
    </lineage>
</organism>
<evidence type="ECO:0000313" key="4">
    <source>
        <dbReference type="Proteomes" id="UP000651452"/>
    </source>
</evidence>
<dbReference type="InterPro" id="IPR052897">
    <property type="entry name" value="Sec-Metab_Biosynth_Hydrolase"/>
</dbReference>
<reference evidence="3" key="2">
    <citation type="submission" date="2020-09" db="EMBL/GenBank/DDBJ databases">
        <title>Reference genome assembly for Australian Ascochyta lentis isolate Al4.</title>
        <authorList>
            <person name="Lee R.C."/>
            <person name="Farfan-Caceres L.M."/>
            <person name="Debler J.W."/>
            <person name="Williams A.H."/>
            <person name="Henares B.M."/>
        </authorList>
    </citation>
    <scope>NUCLEOTIDE SEQUENCE</scope>
    <source>
        <strain evidence="3">Al4</strain>
    </source>
</reference>
<dbReference type="GO" id="GO:0006508">
    <property type="term" value="P:proteolysis"/>
    <property type="evidence" value="ECO:0007669"/>
    <property type="project" value="InterPro"/>
</dbReference>
<dbReference type="InterPro" id="IPR029058">
    <property type="entry name" value="AB_hydrolase_fold"/>
</dbReference>
<dbReference type="InterPro" id="IPR000073">
    <property type="entry name" value="AB_hydrolase_1"/>
</dbReference>
<dbReference type="InterPro" id="IPR002471">
    <property type="entry name" value="Pept_S9_AS"/>
</dbReference>
<sequence length="246" mass="26607">MEKDLPTVVIVPGFWESATGVFDETVAKLQEQGLEVVVAELRSTGHGSSEGITLDDDIIAVRGYIDPLVSEGREVVIAGHSAGGFIGSSAVEALTRKSRIEAGKPGGVVAFAFICAGVFPLGFTTGPLPCFDIQGEHLYCANALTNLFNDLSGQDARFWDARLRPQPASKWDAEIRFTGYEGVKCHYLVCQQDQLLPTALQLQFAATAQAEVTTCDAGHMVMLSQLDTLLKFLFQVIEKTTTKHDL</sequence>
<proteinExistence type="predicted"/>
<feature type="domain" description="AB hydrolase-1" evidence="2">
    <location>
        <begin position="8"/>
        <end position="225"/>
    </location>
</feature>
<comment type="caution">
    <text evidence="3">The sequence shown here is derived from an EMBL/GenBank/DDBJ whole genome shotgun (WGS) entry which is preliminary data.</text>
</comment>
<evidence type="ECO:0000256" key="1">
    <source>
        <dbReference type="ARBA" id="ARBA00022801"/>
    </source>
</evidence>
<keyword evidence="1" id="KW-0378">Hydrolase</keyword>
<dbReference type="EMBL" id="RZGK01000018">
    <property type="protein sequence ID" value="KAF9692219.1"/>
    <property type="molecule type" value="Genomic_DNA"/>
</dbReference>
<dbReference type="PANTHER" id="PTHR37017">
    <property type="entry name" value="AB HYDROLASE-1 DOMAIN-CONTAINING PROTEIN-RELATED"/>
    <property type="match status" value="1"/>
</dbReference>
<evidence type="ECO:0000259" key="2">
    <source>
        <dbReference type="Pfam" id="PF12697"/>
    </source>
</evidence>